<feature type="compositionally biased region" description="Polar residues" evidence="1">
    <location>
        <begin position="81"/>
        <end position="96"/>
    </location>
</feature>
<reference evidence="2" key="1">
    <citation type="submission" date="2021-01" db="EMBL/GenBank/DDBJ databases">
        <authorList>
            <person name="Zahm M."/>
            <person name="Roques C."/>
            <person name="Cabau C."/>
            <person name="Klopp C."/>
            <person name="Donnadieu C."/>
            <person name="Jouanno E."/>
            <person name="Lampietro C."/>
            <person name="Louis A."/>
            <person name="Herpin A."/>
            <person name="Echchiki A."/>
            <person name="Berthelot C."/>
            <person name="Parey E."/>
            <person name="Roest-Crollius H."/>
            <person name="Braasch I."/>
            <person name="Postlethwait J."/>
            <person name="Bobe J."/>
            <person name="Montfort J."/>
            <person name="Bouchez O."/>
            <person name="Begum T."/>
            <person name="Mejri S."/>
            <person name="Adams A."/>
            <person name="Chen W.-J."/>
            <person name="Guiguen Y."/>
        </authorList>
    </citation>
    <scope>NUCLEOTIDE SEQUENCE</scope>
    <source>
        <tissue evidence="2">Blood</tissue>
    </source>
</reference>
<feature type="region of interest" description="Disordered" evidence="1">
    <location>
        <begin position="1"/>
        <end position="98"/>
    </location>
</feature>
<evidence type="ECO:0000313" key="2">
    <source>
        <dbReference type="EMBL" id="KAI1899768.1"/>
    </source>
</evidence>
<feature type="compositionally biased region" description="Acidic residues" evidence="1">
    <location>
        <begin position="194"/>
        <end position="208"/>
    </location>
</feature>
<feature type="compositionally biased region" description="Basic and acidic residues" evidence="1">
    <location>
        <begin position="414"/>
        <end position="429"/>
    </location>
</feature>
<feature type="compositionally biased region" description="Acidic residues" evidence="1">
    <location>
        <begin position="434"/>
        <end position="460"/>
    </location>
</feature>
<dbReference type="EMBL" id="JAERUA010000005">
    <property type="protein sequence ID" value="KAI1899768.1"/>
    <property type="molecule type" value="Genomic_DNA"/>
</dbReference>
<proteinExistence type="predicted"/>
<comment type="caution">
    <text evidence="2">The sequence shown here is derived from an EMBL/GenBank/DDBJ whole genome shotgun (WGS) entry which is preliminary data.</text>
</comment>
<feature type="compositionally biased region" description="Basic and acidic residues" evidence="1">
    <location>
        <begin position="36"/>
        <end position="51"/>
    </location>
</feature>
<accession>A0A8T3DYL5</accession>
<sequence length="606" mass="66069">MEEQKEDQSCETRETESVNTGEPEAKNSDPVVESSCDPKVEGNVEAEKTPESDVESTSKLVADNMGDLETQNTDVPKAENTCDQGTESTHNPTVENTCDLETENTCEAVIEHTGNPEAQETHDPKVEHIGSPEAEKTHDPEIEHIVNPEAERTHDPEVENTAGAEAEETQEDKHIGGLEAEELCEPEVKHTGDLEMEDTPEPEVELSDSLEAKEPLDPEDGHTGEVNVNLESNQVATDLAVCVDVGSTQQQGLEVVEMDMNSNEGHPQESQSTQEDVPLSPSVEKVECDSASAETVACVGTSAGKEEREELDSCEEAEPLEQEGLASPPDNHKEKQPLSEDSVKPQEGSGEEGEDPIENSQEVVENGNCLNETNSEIATKQSTPMAEMDVQDLKRESGESNNQCQPEGTVDVDPSEKEQKEPVEDKLQETESSAQEEVDHEEEDEDEEGESFEFEEDLETSIDLASPKAIQEKGEATEVPTEGGGTEQQAEARKEKTQENVDFHLPKAEQDGCKQDEVTIASEDSGVTQGDQIQNQPQPEEGAVEEGEEAIAGEIVSPAERDATQREGNQETEENRAQNSEQHGRRDSSKSSKKGKGKGKEDCRMS</sequence>
<evidence type="ECO:0000256" key="1">
    <source>
        <dbReference type="SAM" id="MobiDB-lite"/>
    </source>
</evidence>
<gene>
    <name evidence="2" type="ORF">AGOR_G00065150</name>
</gene>
<feature type="region of interest" description="Disordered" evidence="1">
    <location>
        <begin position="252"/>
        <end position="606"/>
    </location>
</feature>
<dbReference type="Proteomes" id="UP000829720">
    <property type="component" value="Unassembled WGS sequence"/>
</dbReference>
<name>A0A8T3DYL5_9TELE</name>
<evidence type="ECO:0000313" key="3">
    <source>
        <dbReference type="Proteomes" id="UP000829720"/>
    </source>
</evidence>
<feature type="compositionally biased region" description="Basic and acidic residues" evidence="1">
    <location>
        <begin position="490"/>
        <end position="517"/>
    </location>
</feature>
<feature type="compositionally biased region" description="Basic and acidic residues" evidence="1">
    <location>
        <begin position="210"/>
        <end position="223"/>
    </location>
</feature>
<feature type="compositionally biased region" description="Acidic residues" evidence="1">
    <location>
        <begin position="309"/>
        <end position="321"/>
    </location>
</feature>
<keyword evidence="3" id="KW-1185">Reference proteome</keyword>
<feature type="compositionally biased region" description="Polar residues" evidence="1">
    <location>
        <begin position="525"/>
        <end position="538"/>
    </location>
</feature>
<feature type="compositionally biased region" description="Polar residues" evidence="1">
    <location>
        <begin position="260"/>
        <end position="275"/>
    </location>
</feature>
<feature type="compositionally biased region" description="Basic and acidic residues" evidence="1">
    <location>
        <begin position="119"/>
        <end position="157"/>
    </location>
</feature>
<feature type="region of interest" description="Disordered" evidence="1">
    <location>
        <begin position="113"/>
        <end position="226"/>
    </location>
</feature>
<feature type="compositionally biased region" description="Basic and acidic residues" evidence="1">
    <location>
        <begin position="330"/>
        <end position="344"/>
    </location>
</feature>
<organism evidence="2 3">
    <name type="scientific">Albula goreensis</name>
    <dbReference type="NCBI Taxonomy" id="1534307"/>
    <lineage>
        <taxon>Eukaryota</taxon>
        <taxon>Metazoa</taxon>
        <taxon>Chordata</taxon>
        <taxon>Craniata</taxon>
        <taxon>Vertebrata</taxon>
        <taxon>Euteleostomi</taxon>
        <taxon>Actinopterygii</taxon>
        <taxon>Neopterygii</taxon>
        <taxon>Teleostei</taxon>
        <taxon>Albuliformes</taxon>
        <taxon>Albulidae</taxon>
        <taxon>Albula</taxon>
    </lineage>
</organism>
<protein>
    <submittedName>
        <fullName evidence="2">Uncharacterized protein</fullName>
    </submittedName>
</protein>
<feature type="compositionally biased region" description="Basic and acidic residues" evidence="1">
    <location>
        <begin position="1"/>
        <end position="16"/>
    </location>
</feature>
<feature type="compositionally biased region" description="Acidic residues" evidence="1">
    <location>
        <begin position="542"/>
        <end position="551"/>
    </location>
</feature>
<feature type="compositionally biased region" description="Polar residues" evidence="1">
    <location>
        <begin position="358"/>
        <end position="384"/>
    </location>
</feature>
<dbReference type="AlphaFoldDB" id="A0A8T3DYL5"/>
<feature type="compositionally biased region" description="Basic and acidic residues" evidence="1">
    <location>
        <begin position="559"/>
        <end position="590"/>
    </location>
</feature>